<name>A0A553RC51_9TELE</name>
<comment type="caution">
    <text evidence="1">The sequence shown here is derived from an EMBL/GenBank/DDBJ whole genome shotgun (WGS) entry which is preliminary data.</text>
</comment>
<dbReference type="AlphaFoldDB" id="A0A553RC51"/>
<evidence type="ECO:0000313" key="1">
    <source>
        <dbReference type="EMBL" id="TRY99762.1"/>
    </source>
</evidence>
<reference evidence="1 2" key="1">
    <citation type="journal article" date="2019" name="Sci. Data">
        <title>Hybrid genome assembly and annotation of Danionella translucida.</title>
        <authorList>
            <person name="Kadobianskyi M."/>
            <person name="Schulze L."/>
            <person name="Schuelke M."/>
            <person name="Judkewitz B."/>
        </authorList>
    </citation>
    <scope>NUCLEOTIDE SEQUENCE [LARGE SCALE GENOMIC DNA]</scope>
    <source>
        <strain evidence="1 2">Bolton</strain>
    </source>
</reference>
<dbReference type="Proteomes" id="UP000316079">
    <property type="component" value="Unassembled WGS sequence"/>
</dbReference>
<protein>
    <submittedName>
        <fullName evidence="1">Uncharacterized protein</fullName>
    </submittedName>
</protein>
<dbReference type="EMBL" id="SRMA01025043">
    <property type="protein sequence ID" value="TRY99762.1"/>
    <property type="molecule type" value="Genomic_DNA"/>
</dbReference>
<feature type="non-terminal residue" evidence="1">
    <location>
        <position position="103"/>
    </location>
</feature>
<proteinExistence type="predicted"/>
<evidence type="ECO:0000313" key="2">
    <source>
        <dbReference type="Proteomes" id="UP000316079"/>
    </source>
</evidence>
<dbReference type="OrthoDB" id="10592894at2759"/>
<organism evidence="1 2">
    <name type="scientific">Danionella cerebrum</name>
    <dbReference type="NCBI Taxonomy" id="2873325"/>
    <lineage>
        <taxon>Eukaryota</taxon>
        <taxon>Metazoa</taxon>
        <taxon>Chordata</taxon>
        <taxon>Craniata</taxon>
        <taxon>Vertebrata</taxon>
        <taxon>Euteleostomi</taxon>
        <taxon>Actinopterygii</taxon>
        <taxon>Neopterygii</taxon>
        <taxon>Teleostei</taxon>
        <taxon>Ostariophysi</taxon>
        <taxon>Cypriniformes</taxon>
        <taxon>Danionidae</taxon>
        <taxon>Danioninae</taxon>
        <taxon>Danionella</taxon>
    </lineage>
</organism>
<accession>A0A553RC51</accession>
<keyword evidence="2" id="KW-1185">Reference proteome</keyword>
<gene>
    <name evidence="1" type="ORF">DNTS_020936</name>
</gene>
<feature type="non-terminal residue" evidence="1">
    <location>
        <position position="1"/>
    </location>
</feature>
<sequence length="103" mass="10936">CHLKKRLTLNGQLLHCSTLTTAVVGRQGESLDAAASTDTAAQNVVGVKVLPVQVGQVLVGGFVATMTVRNDWVEQLLEDFVGLLITSHAADGHDEGVTLSWKQ</sequence>